<dbReference type="NCBIfam" id="TIGR02532">
    <property type="entry name" value="IV_pilin_GFxxxE"/>
    <property type="match status" value="1"/>
</dbReference>
<reference evidence="13 14" key="1">
    <citation type="submission" date="2017-05" db="EMBL/GenBank/DDBJ databases">
        <title>Polyphasic characterization of four soil-derived phenanthrene-degrading Acidovorax strains and proposal of Acidovorax phenanthrenivorans sp. nov.</title>
        <authorList>
            <person name="Singleton D.R."/>
            <person name="Lee J."/>
            <person name="Dickey A.N."/>
            <person name="Stroud A."/>
            <person name="Scholl E.H."/>
            <person name="Wright F.A."/>
            <person name="Aitken M.D."/>
        </authorList>
    </citation>
    <scope>NUCLEOTIDE SEQUENCE [LARGE SCALE GENOMIC DNA]</scope>
    <source>
        <strain evidence="13">NA3</strain>
    </source>
</reference>
<organism evidence="13 14">
    <name type="scientific">Acidovorax carolinensis</name>
    <dbReference type="NCBI Taxonomy" id="553814"/>
    <lineage>
        <taxon>Bacteria</taxon>
        <taxon>Pseudomonadati</taxon>
        <taxon>Pseudomonadota</taxon>
        <taxon>Betaproteobacteria</taxon>
        <taxon>Burkholderiales</taxon>
        <taxon>Comamonadaceae</taxon>
        <taxon>Acidovorax</taxon>
    </lineage>
</organism>
<dbReference type="PROSITE" id="PS00409">
    <property type="entry name" value="PROKAR_NTER_METHYL"/>
    <property type="match status" value="1"/>
</dbReference>
<dbReference type="InterPro" id="IPR022346">
    <property type="entry name" value="T2SS_GspH"/>
</dbReference>
<evidence type="ECO:0000259" key="12">
    <source>
        <dbReference type="Pfam" id="PF12019"/>
    </source>
</evidence>
<evidence type="ECO:0000313" key="13">
    <source>
        <dbReference type="EMBL" id="ART53688.1"/>
    </source>
</evidence>
<dbReference type="InterPro" id="IPR012902">
    <property type="entry name" value="N_methyl_site"/>
</dbReference>
<dbReference type="Proteomes" id="UP000194432">
    <property type="component" value="Chromosome 1"/>
</dbReference>
<evidence type="ECO:0000256" key="1">
    <source>
        <dbReference type="ARBA" id="ARBA00004377"/>
    </source>
</evidence>
<comment type="subcellular location">
    <subcellularLocation>
        <location evidence="1">Cell inner membrane</location>
        <topology evidence="1">Single-pass membrane protein</topology>
    </subcellularLocation>
</comment>
<accession>A0A240U8I8</accession>
<evidence type="ECO:0000256" key="3">
    <source>
        <dbReference type="ARBA" id="ARBA00022475"/>
    </source>
</evidence>
<evidence type="ECO:0000256" key="11">
    <source>
        <dbReference type="SAM" id="Phobius"/>
    </source>
</evidence>
<evidence type="ECO:0000256" key="5">
    <source>
        <dbReference type="ARBA" id="ARBA00022519"/>
    </source>
</evidence>
<dbReference type="AlphaFoldDB" id="A0A240U8I8"/>
<gene>
    <name evidence="13" type="ORF">CBP34_13965</name>
</gene>
<dbReference type="PANTHER" id="PTHR30093:SF41">
    <property type="entry name" value="TYPE II SECRETION SYSTEM PROTEIN H"/>
    <property type="match status" value="1"/>
</dbReference>
<evidence type="ECO:0000256" key="4">
    <source>
        <dbReference type="ARBA" id="ARBA00022481"/>
    </source>
</evidence>
<comment type="similarity">
    <text evidence="9">Belongs to the GSP H family.</text>
</comment>
<evidence type="ECO:0000313" key="14">
    <source>
        <dbReference type="Proteomes" id="UP000194432"/>
    </source>
</evidence>
<dbReference type="Gene3D" id="3.55.40.10">
    <property type="entry name" value="minor pseudopilin epsh domain"/>
    <property type="match status" value="1"/>
</dbReference>
<dbReference type="Pfam" id="PF07963">
    <property type="entry name" value="N_methyl"/>
    <property type="match status" value="1"/>
</dbReference>
<keyword evidence="3" id="KW-1003">Cell membrane</keyword>
<feature type="domain" description="General secretion pathway GspH" evidence="12">
    <location>
        <begin position="61"/>
        <end position="185"/>
    </location>
</feature>
<evidence type="ECO:0000256" key="6">
    <source>
        <dbReference type="ARBA" id="ARBA00022692"/>
    </source>
</evidence>
<evidence type="ECO:0000256" key="10">
    <source>
        <dbReference type="ARBA" id="ARBA00030775"/>
    </source>
</evidence>
<dbReference type="GO" id="GO:0005886">
    <property type="term" value="C:plasma membrane"/>
    <property type="evidence" value="ECO:0007669"/>
    <property type="project" value="UniProtKB-SubCell"/>
</dbReference>
<keyword evidence="14" id="KW-1185">Reference proteome</keyword>
<evidence type="ECO:0000256" key="7">
    <source>
        <dbReference type="ARBA" id="ARBA00022989"/>
    </source>
</evidence>
<evidence type="ECO:0000256" key="2">
    <source>
        <dbReference type="ARBA" id="ARBA00021549"/>
    </source>
</evidence>
<dbReference type="KEGG" id="acin:CBP34_13965"/>
<dbReference type="GO" id="GO:0015628">
    <property type="term" value="P:protein secretion by the type II secretion system"/>
    <property type="evidence" value="ECO:0007669"/>
    <property type="project" value="InterPro"/>
</dbReference>
<dbReference type="EMBL" id="CP021361">
    <property type="protein sequence ID" value="ART53688.1"/>
    <property type="molecule type" value="Genomic_DNA"/>
</dbReference>
<dbReference type="InterPro" id="IPR045584">
    <property type="entry name" value="Pilin-like"/>
</dbReference>
<name>A0A240U8I8_9BURK</name>
<dbReference type="SUPFAM" id="SSF54523">
    <property type="entry name" value="Pili subunits"/>
    <property type="match status" value="1"/>
</dbReference>
<sequence>MPFFLSDQSATRLPPRQPTHRRARGFTLLEVMVVVAIIAVLAAIAAPSFTPLIERWRVRQAVEGLQSTLYFARSEAIKRGGNITIRKEPTGSNGCALASGSNSWDCGWFVFVDTNGNGAQDSGEELLQRFATPPNVEVTRTSGGVSIKLNRWGLVDGAWLGFSLIPLDKNISHPGARGVCMSSGGRIKVITDPPCTSG</sequence>
<keyword evidence="5" id="KW-0997">Cell inner membrane</keyword>
<protein>
    <recommendedName>
        <fullName evidence="2">Type II secretion system protein H</fullName>
    </recommendedName>
    <alternativeName>
        <fullName evidence="10">General secretion pathway protein H</fullName>
    </alternativeName>
</protein>
<keyword evidence="4" id="KW-0488">Methylation</keyword>
<evidence type="ECO:0000256" key="9">
    <source>
        <dbReference type="ARBA" id="ARBA00025772"/>
    </source>
</evidence>
<evidence type="ECO:0000256" key="8">
    <source>
        <dbReference type="ARBA" id="ARBA00023136"/>
    </source>
</evidence>
<keyword evidence="8 11" id="KW-0472">Membrane</keyword>
<dbReference type="Pfam" id="PF12019">
    <property type="entry name" value="GspH"/>
    <property type="match status" value="1"/>
</dbReference>
<keyword evidence="7 11" id="KW-1133">Transmembrane helix</keyword>
<dbReference type="PANTHER" id="PTHR30093">
    <property type="entry name" value="GENERAL SECRETION PATHWAY PROTEIN G"/>
    <property type="match status" value="1"/>
</dbReference>
<dbReference type="GO" id="GO:0015627">
    <property type="term" value="C:type II protein secretion system complex"/>
    <property type="evidence" value="ECO:0007669"/>
    <property type="project" value="InterPro"/>
</dbReference>
<keyword evidence="6 11" id="KW-0812">Transmembrane</keyword>
<feature type="transmembrane region" description="Helical" evidence="11">
    <location>
        <begin position="26"/>
        <end position="49"/>
    </location>
</feature>
<proteinExistence type="inferred from homology"/>